<accession>A0A388KTF2</accession>
<evidence type="ECO:0000313" key="2">
    <source>
        <dbReference type="EMBL" id="GBG73213.1"/>
    </source>
</evidence>
<feature type="region of interest" description="Disordered" evidence="1">
    <location>
        <begin position="89"/>
        <end position="114"/>
    </location>
</feature>
<sequence length="114" mass="12284">MPETNLCDKLDEVAKGSVRKSAKEKELAEQGPAANKREAFVVDNKRQLRGLKKEEVLAICSKEGITYATLDRAKEDIVSKKTALAFGEEGSVDVPDESISSADLVKTGDGETVS</sequence>
<dbReference type="AlphaFoldDB" id="A0A388KTF2"/>
<dbReference type="Proteomes" id="UP000265515">
    <property type="component" value="Unassembled WGS sequence"/>
</dbReference>
<keyword evidence="3" id="KW-1185">Reference proteome</keyword>
<organism evidence="2 3">
    <name type="scientific">Chara braunii</name>
    <name type="common">Braun's stonewort</name>
    <dbReference type="NCBI Taxonomy" id="69332"/>
    <lineage>
        <taxon>Eukaryota</taxon>
        <taxon>Viridiplantae</taxon>
        <taxon>Streptophyta</taxon>
        <taxon>Charophyceae</taxon>
        <taxon>Charales</taxon>
        <taxon>Characeae</taxon>
        <taxon>Chara</taxon>
    </lineage>
</organism>
<dbReference type="Gramene" id="GBG73213">
    <property type="protein sequence ID" value="GBG73213"/>
    <property type="gene ID" value="CBR_g12930"/>
</dbReference>
<reference evidence="2 3" key="1">
    <citation type="journal article" date="2018" name="Cell">
        <title>The Chara Genome: Secondary Complexity and Implications for Plant Terrestrialization.</title>
        <authorList>
            <person name="Nishiyama T."/>
            <person name="Sakayama H."/>
            <person name="Vries J.D."/>
            <person name="Buschmann H."/>
            <person name="Saint-Marcoux D."/>
            <person name="Ullrich K.K."/>
            <person name="Haas F.B."/>
            <person name="Vanderstraeten L."/>
            <person name="Becker D."/>
            <person name="Lang D."/>
            <person name="Vosolsobe S."/>
            <person name="Rombauts S."/>
            <person name="Wilhelmsson P.K.I."/>
            <person name="Janitza P."/>
            <person name="Kern R."/>
            <person name="Heyl A."/>
            <person name="Rumpler F."/>
            <person name="Villalobos L.I.A.C."/>
            <person name="Clay J.M."/>
            <person name="Skokan R."/>
            <person name="Toyoda A."/>
            <person name="Suzuki Y."/>
            <person name="Kagoshima H."/>
            <person name="Schijlen E."/>
            <person name="Tajeshwar N."/>
            <person name="Catarino B."/>
            <person name="Hetherington A.J."/>
            <person name="Saltykova A."/>
            <person name="Bonnot C."/>
            <person name="Breuninger H."/>
            <person name="Symeonidi A."/>
            <person name="Radhakrishnan G.V."/>
            <person name="Van Nieuwerburgh F."/>
            <person name="Deforce D."/>
            <person name="Chang C."/>
            <person name="Karol K.G."/>
            <person name="Hedrich R."/>
            <person name="Ulvskov P."/>
            <person name="Glockner G."/>
            <person name="Delwiche C.F."/>
            <person name="Petrasek J."/>
            <person name="Van de Peer Y."/>
            <person name="Friml J."/>
            <person name="Beilby M."/>
            <person name="Dolan L."/>
            <person name="Kohara Y."/>
            <person name="Sugano S."/>
            <person name="Fujiyama A."/>
            <person name="Delaux P.-M."/>
            <person name="Quint M."/>
            <person name="TheiBen G."/>
            <person name="Hagemann M."/>
            <person name="Harholt J."/>
            <person name="Dunand C."/>
            <person name="Zachgo S."/>
            <person name="Langdale J."/>
            <person name="Maumus F."/>
            <person name="Straeten D.V.D."/>
            <person name="Gould S.B."/>
            <person name="Rensing S.A."/>
        </authorList>
    </citation>
    <scope>NUCLEOTIDE SEQUENCE [LARGE SCALE GENOMIC DNA]</scope>
    <source>
        <strain evidence="2 3">S276</strain>
    </source>
</reference>
<comment type="caution">
    <text evidence="2">The sequence shown here is derived from an EMBL/GenBank/DDBJ whole genome shotgun (WGS) entry which is preliminary data.</text>
</comment>
<protein>
    <submittedName>
        <fullName evidence="2">Uncharacterized protein</fullName>
    </submittedName>
</protein>
<evidence type="ECO:0000313" key="3">
    <source>
        <dbReference type="Proteomes" id="UP000265515"/>
    </source>
</evidence>
<name>A0A388KTF2_CHABU</name>
<dbReference type="EMBL" id="BFEA01000179">
    <property type="protein sequence ID" value="GBG73213.1"/>
    <property type="molecule type" value="Genomic_DNA"/>
</dbReference>
<gene>
    <name evidence="2" type="ORF">CBR_g12930</name>
</gene>
<evidence type="ECO:0000256" key="1">
    <source>
        <dbReference type="SAM" id="MobiDB-lite"/>
    </source>
</evidence>
<proteinExistence type="predicted"/>